<dbReference type="Proteomes" id="UP000314294">
    <property type="component" value="Unassembled WGS sequence"/>
</dbReference>
<protein>
    <submittedName>
        <fullName evidence="2">Uncharacterized protein</fullName>
    </submittedName>
</protein>
<organism evidence="2 3">
    <name type="scientific">Liparis tanakae</name>
    <name type="common">Tanaka's snailfish</name>
    <dbReference type="NCBI Taxonomy" id="230148"/>
    <lineage>
        <taxon>Eukaryota</taxon>
        <taxon>Metazoa</taxon>
        <taxon>Chordata</taxon>
        <taxon>Craniata</taxon>
        <taxon>Vertebrata</taxon>
        <taxon>Euteleostomi</taxon>
        <taxon>Actinopterygii</taxon>
        <taxon>Neopterygii</taxon>
        <taxon>Teleostei</taxon>
        <taxon>Neoteleostei</taxon>
        <taxon>Acanthomorphata</taxon>
        <taxon>Eupercaria</taxon>
        <taxon>Perciformes</taxon>
        <taxon>Cottioidei</taxon>
        <taxon>Cottales</taxon>
        <taxon>Liparidae</taxon>
        <taxon>Liparis</taxon>
    </lineage>
</organism>
<dbReference type="EMBL" id="SRLO01000889">
    <property type="protein sequence ID" value="TNN44695.1"/>
    <property type="molecule type" value="Genomic_DNA"/>
</dbReference>
<evidence type="ECO:0000313" key="2">
    <source>
        <dbReference type="EMBL" id="TNN44695.1"/>
    </source>
</evidence>
<proteinExistence type="predicted"/>
<evidence type="ECO:0000313" key="3">
    <source>
        <dbReference type="Proteomes" id="UP000314294"/>
    </source>
</evidence>
<reference evidence="2 3" key="1">
    <citation type="submission" date="2019-03" db="EMBL/GenBank/DDBJ databases">
        <title>First draft genome of Liparis tanakae, snailfish: a comprehensive survey of snailfish specific genes.</title>
        <authorList>
            <person name="Kim W."/>
            <person name="Song I."/>
            <person name="Jeong J.-H."/>
            <person name="Kim D."/>
            <person name="Kim S."/>
            <person name="Ryu S."/>
            <person name="Song J.Y."/>
            <person name="Lee S.K."/>
        </authorList>
    </citation>
    <scope>NUCLEOTIDE SEQUENCE [LARGE SCALE GENOMIC DNA]</scope>
    <source>
        <tissue evidence="2">Muscle</tissue>
    </source>
</reference>
<comment type="caution">
    <text evidence="2">The sequence shown here is derived from an EMBL/GenBank/DDBJ whole genome shotgun (WGS) entry which is preliminary data.</text>
</comment>
<feature type="region of interest" description="Disordered" evidence="1">
    <location>
        <begin position="76"/>
        <end position="105"/>
    </location>
</feature>
<sequence>MVTSPLSFGLAAMFPPQSGRRGRDSLLPVLTPPHAVVPLCPTRGRHWLKGLRAAGESKPSLSGTKVRSVEELRAPLQPDERPSDEVTPLLGFIGGGVSSRPEDAV</sequence>
<keyword evidence="3" id="KW-1185">Reference proteome</keyword>
<gene>
    <name evidence="2" type="ORF">EYF80_045124</name>
</gene>
<name>A0A4Z2FV16_9TELE</name>
<accession>A0A4Z2FV16</accession>
<dbReference type="AlphaFoldDB" id="A0A4Z2FV16"/>
<evidence type="ECO:0000256" key="1">
    <source>
        <dbReference type="SAM" id="MobiDB-lite"/>
    </source>
</evidence>